<dbReference type="PROSITE" id="PS00963">
    <property type="entry name" value="RIBOSOMAL_S2_2"/>
    <property type="match status" value="1"/>
</dbReference>
<comment type="caution">
    <text evidence="9">The sequence shown here is derived from an EMBL/GenBank/DDBJ whole genome shotgun (WGS) entry which is preliminary data.</text>
</comment>
<dbReference type="PRINTS" id="PR00395">
    <property type="entry name" value="RIBOSOMALS2"/>
</dbReference>
<keyword evidence="5 6" id="KW-0687">Ribonucleoprotein</keyword>
<comment type="subcellular location">
    <subcellularLocation>
        <location evidence="1 6">Cytoplasm</location>
    </subcellularLocation>
</comment>
<dbReference type="AlphaFoldDB" id="A0A8K0AJ26"/>
<comment type="function">
    <text evidence="6">Required for the assembly and/or stability of the 40S ribosomal subunit. Required for the processing of the 20S rRNA-precursor to mature 18S rRNA in a late step of the maturation of 40S ribosomal subunits.</text>
</comment>
<dbReference type="SUPFAM" id="SSF52313">
    <property type="entry name" value="Ribosomal protein S2"/>
    <property type="match status" value="1"/>
</dbReference>
<dbReference type="InterPro" id="IPR001865">
    <property type="entry name" value="Ribosomal_uS2"/>
</dbReference>
<dbReference type="CDD" id="cd01425">
    <property type="entry name" value="RPS2"/>
    <property type="match status" value="1"/>
</dbReference>
<dbReference type="GO" id="GO:0022627">
    <property type="term" value="C:cytosolic small ribosomal subunit"/>
    <property type="evidence" value="ECO:0007669"/>
    <property type="project" value="UniProtKB-UniRule"/>
</dbReference>
<dbReference type="EMBL" id="VRVR01000048">
    <property type="protein sequence ID" value="KAF0852289.1"/>
    <property type="molecule type" value="Genomic_DNA"/>
</dbReference>
<evidence type="ECO:0000256" key="4">
    <source>
        <dbReference type="ARBA" id="ARBA00022980"/>
    </source>
</evidence>
<comment type="subunit">
    <text evidence="6">Component of the small ribosomal subunit. Mature ribosomes consist of a small (40S) and a large (60S) subunit. The 40S subunit contains about 33 different proteins and 1 molecule of RNA (18S). The 60S subunit contains about 49 different proteins and 3 molecules of RNA (25S, 5.8S and 5S). Interacts with ribosomal protein S21.</text>
</comment>
<dbReference type="InterPro" id="IPR027498">
    <property type="entry name" value="Ribosomal_uS2_euk"/>
</dbReference>
<protein>
    <recommendedName>
        <fullName evidence="6">Small ribosomal subunit protein uS2</fullName>
    </recommendedName>
</protein>
<dbReference type="PANTHER" id="PTHR11489">
    <property type="entry name" value="40S RIBOSOMAL PROTEIN SA"/>
    <property type="match status" value="1"/>
</dbReference>
<dbReference type="InterPro" id="IPR005707">
    <property type="entry name" value="Ribosomal_uS2_euk/arc"/>
</dbReference>
<dbReference type="HAMAP" id="MF_03015">
    <property type="entry name" value="Ribosomal_S2_euk"/>
    <property type="match status" value="1"/>
</dbReference>
<evidence type="ECO:0000256" key="6">
    <source>
        <dbReference type="HAMAP-Rule" id="MF_03015"/>
    </source>
</evidence>
<comment type="similarity">
    <text evidence="2 6 7">Belongs to the universal ribosomal protein uS2 family.</text>
</comment>
<feature type="region of interest" description="Disordered" evidence="8">
    <location>
        <begin position="215"/>
        <end position="267"/>
    </location>
</feature>
<organism evidence="9 10">
    <name type="scientific">Andalucia godoyi</name>
    <name type="common">Flagellate</name>
    <dbReference type="NCBI Taxonomy" id="505711"/>
    <lineage>
        <taxon>Eukaryota</taxon>
        <taxon>Discoba</taxon>
        <taxon>Jakobida</taxon>
        <taxon>Andalucina</taxon>
        <taxon>Andaluciidae</taxon>
        <taxon>Andalucia</taxon>
    </lineage>
</organism>
<evidence type="ECO:0000256" key="7">
    <source>
        <dbReference type="RuleBase" id="RU003631"/>
    </source>
</evidence>
<evidence type="ECO:0000256" key="8">
    <source>
        <dbReference type="SAM" id="MobiDB-lite"/>
    </source>
</evidence>
<keyword evidence="4 6" id="KW-0689">Ribosomal protein</keyword>
<gene>
    <name evidence="9" type="ORF">ANDGO_07809</name>
</gene>
<reference evidence="9" key="1">
    <citation type="submission" date="2019-09" db="EMBL/GenBank/DDBJ databases">
        <title>The Mitochondrial Proteome of the Jakobid, Andalucia godoyi, a Protist With the Most Gene-Rich and Bacteria-Like Mitochondrial Genome.</title>
        <authorList>
            <person name="Gray M.W."/>
            <person name="Burger G."/>
            <person name="Derelle R."/>
            <person name="Klimes V."/>
            <person name="Leger M."/>
            <person name="Sarrasin M."/>
            <person name="Vlcek C."/>
            <person name="Roger A.J."/>
            <person name="Elias M."/>
            <person name="Lang B.F."/>
        </authorList>
    </citation>
    <scope>NUCLEOTIDE SEQUENCE</scope>
    <source>
        <strain evidence="9">And28</strain>
    </source>
</reference>
<accession>A0A8K0AJ26</accession>
<name>A0A8K0AJ26_ANDGO</name>
<evidence type="ECO:0000256" key="5">
    <source>
        <dbReference type="ARBA" id="ARBA00023274"/>
    </source>
</evidence>
<dbReference type="Proteomes" id="UP000799049">
    <property type="component" value="Unassembled WGS sequence"/>
</dbReference>
<dbReference type="InterPro" id="IPR023591">
    <property type="entry name" value="Ribosomal_uS2_flav_dom_sf"/>
</dbReference>
<keyword evidence="10" id="KW-1185">Reference proteome</keyword>
<evidence type="ECO:0000256" key="1">
    <source>
        <dbReference type="ARBA" id="ARBA00004496"/>
    </source>
</evidence>
<dbReference type="GO" id="GO:0003735">
    <property type="term" value="F:structural constituent of ribosome"/>
    <property type="evidence" value="ECO:0007669"/>
    <property type="project" value="UniProtKB-UniRule"/>
</dbReference>
<dbReference type="Gene3D" id="3.40.50.10490">
    <property type="entry name" value="Glucose-6-phosphate isomerase like protein, domain 1"/>
    <property type="match status" value="1"/>
</dbReference>
<evidence type="ECO:0000256" key="2">
    <source>
        <dbReference type="ARBA" id="ARBA00006242"/>
    </source>
</evidence>
<dbReference type="FunFam" id="3.40.50.10490:FF:000012">
    <property type="entry name" value="40S ribosomal protein SA"/>
    <property type="match status" value="1"/>
</dbReference>
<dbReference type="GO" id="GO:0006412">
    <property type="term" value="P:translation"/>
    <property type="evidence" value="ECO:0007669"/>
    <property type="project" value="UniProtKB-UniRule"/>
</dbReference>
<evidence type="ECO:0000313" key="10">
    <source>
        <dbReference type="Proteomes" id="UP000799049"/>
    </source>
</evidence>
<dbReference type="Pfam" id="PF00318">
    <property type="entry name" value="Ribosomal_S2"/>
    <property type="match status" value="1"/>
</dbReference>
<proteinExistence type="inferred from homology"/>
<dbReference type="InterPro" id="IPR018130">
    <property type="entry name" value="Ribosomal_uS2_CS"/>
</dbReference>
<dbReference type="OrthoDB" id="414863at2759"/>
<evidence type="ECO:0000313" key="9">
    <source>
        <dbReference type="EMBL" id="KAF0852289.1"/>
    </source>
</evidence>
<keyword evidence="3 6" id="KW-0963">Cytoplasm</keyword>
<sequence>MSSNIKALQITEDDAQRMLASQVHLGSKNVNPDMARYIYSRRGDGVHVFHLARTWEKLLLAARIIVAIENPAEIAVVSSRAYGQRAILKFAAHTGATAITGRFTPGTFTNQIQKRFVEPRLLIVTDPRTDHQPITEASYCNIPTIAFADADSPLRFVDVAIPCNNKGKFSIALVYWLLAREVLRLRGQILRSVPWDVKVDLFFYRDPEEAEAQSKKAIEGQTAEEQLEEEAAAAADEWADKVGASEWAEPEGVAGESWANDETAAQN</sequence>
<dbReference type="NCBIfam" id="TIGR01012">
    <property type="entry name" value="uS2_euk_arch"/>
    <property type="match status" value="1"/>
</dbReference>
<dbReference type="GO" id="GO:0000028">
    <property type="term" value="P:ribosomal small subunit assembly"/>
    <property type="evidence" value="ECO:0007669"/>
    <property type="project" value="UniProtKB-UniRule"/>
</dbReference>
<evidence type="ECO:0000256" key="3">
    <source>
        <dbReference type="ARBA" id="ARBA00022490"/>
    </source>
</evidence>